<accession>A0A4S8KKF9</accession>
<feature type="compositionally biased region" description="Polar residues" evidence="1">
    <location>
        <begin position="41"/>
        <end position="50"/>
    </location>
</feature>
<dbReference type="EMBL" id="ML181324">
    <property type="protein sequence ID" value="THU75970.1"/>
    <property type="molecule type" value="Genomic_DNA"/>
</dbReference>
<reference evidence="2 3" key="1">
    <citation type="journal article" date="2019" name="Nat. Ecol. Evol.">
        <title>Megaphylogeny resolves global patterns of mushroom evolution.</title>
        <authorList>
            <person name="Varga T."/>
            <person name="Krizsan K."/>
            <person name="Foldi C."/>
            <person name="Dima B."/>
            <person name="Sanchez-Garcia M."/>
            <person name="Sanchez-Ramirez S."/>
            <person name="Szollosi G.J."/>
            <person name="Szarkandi J.G."/>
            <person name="Papp V."/>
            <person name="Albert L."/>
            <person name="Andreopoulos W."/>
            <person name="Angelini C."/>
            <person name="Antonin V."/>
            <person name="Barry K.W."/>
            <person name="Bougher N.L."/>
            <person name="Buchanan P."/>
            <person name="Buyck B."/>
            <person name="Bense V."/>
            <person name="Catcheside P."/>
            <person name="Chovatia M."/>
            <person name="Cooper J."/>
            <person name="Damon W."/>
            <person name="Desjardin D."/>
            <person name="Finy P."/>
            <person name="Geml J."/>
            <person name="Haridas S."/>
            <person name="Hughes K."/>
            <person name="Justo A."/>
            <person name="Karasinski D."/>
            <person name="Kautmanova I."/>
            <person name="Kiss B."/>
            <person name="Kocsube S."/>
            <person name="Kotiranta H."/>
            <person name="LaButti K.M."/>
            <person name="Lechner B.E."/>
            <person name="Liimatainen K."/>
            <person name="Lipzen A."/>
            <person name="Lukacs Z."/>
            <person name="Mihaltcheva S."/>
            <person name="Morgado L.N."/>
            <person name="Niskanen T."/>
            <person name="Noordeloos M.E."/>
            <person name="Ohm R.A."/>
            <person name="Ortiz-Santana B."/>
            <person name="Ovrebo C."/>
            <person name="Racz N."/>
            <person name="Riley R."/>
            <person name="Savchenko A."/>
            <person name="Shiryaev A."/>
            <person name="Soop K."/>
            <person name="Spirin V."/>
            <person name="Szebenyi C."/>
            <person name="Tomsovsky M."/>
            <person name="Tulloss R.E."/>
            <person name="Uehling J."/>
            <person name="Grigoriev I.V."/>
            <person name="Vagvolgyi C."/>
            <person name="Papp T."/>
            <person name="Martin F.M."/>
            <person name="Miettinen O."/>
            <person name="Hibbett D.S."/>
            <person name="Nagy L.G."/>
        </authorList>
    </citation>
    <scope>NUCLEOTIDE SEQUENCE [LARGE SCALE GENOMIC DNA]</scope>
    <source>
        <strain evidence="2 3">CBS 962.96</strain>
    </source>
</reference>
<feature type="region of interest" description="Disordered" evidence="1">
    <location>
        <begin position="1"/>
        <end position="68"/>
    </location>
</feature>
<organism evidence="2 3">
    <name type="scientific">Dendrothele bispora (strain CBS 962.96)</name>
    <dbReference type="NCBI Taxonomy" id="1314807"/>
    <lineage>
        <taxon>Eukaryota</taxon>
        <taxon>Fungi</taxon>
        <taxon>Dikarya</taxon>
        <taxon>Basidiomycota</taxon>
        <taxon>Agaricomycotina</taxon>
        <taxon>Agaricomycetes</taxon>
        <taxon>Agaricomycetidae</taxon>
        <taxon>Agaricales</taxon>
        <taxon>Agaricales incertae sedis</taxon>
        <taxon>Dendrothele</taxon>
    </lineage>
</organism>
<name>A0A4S8KKF9_DENBC</name>
<proteinExistence type="predicted"/>
<sequence length="113" mass="12229">MYNDALVLQKRKADGSFEDQSSRYTSTTSTSTHKRPRTTTDETPMSNPVSSEARASHPTSSSLSSVPGTWFTDPAKEYMASACPFSPFRLPLQSSPSATPNLPLSSSTTSYAE</sequence>
<dbReference type="Proteomes" id="UP000297245">
    <property type="component" value="Unassembled WGS sequence"/>
</dbReference>
<evidence type="ECO:0000313" key="2">
    <source>
        <dbReference type="EMBL" id="THU75970.1"/>
    </source>
</evidence>
<keyword evidence="3" id="KW-1185">Reference proteome</keyword>
<feature type="compositionally biased region" description="Low complexity" evidence="1">
    <location>
        <begin position="22"/>
        <end position="31"/>
    </location>
</feature>
<dbReference type="AlphaFoldDB" id="A0A4S8KKF9"/>
<feature type="compositionally biased region" description="Low complexity" evidence="1">
    <location>
        <begin position="94"/>
        <end position="113"/>
    </location>
</feature>
<evidence type="ECO:0000256" key="1">
    <source>
        <dbReference type="SAM" id="MobiDB-lite"/>
    </source>
</evidence>
<gene>
    <name evidence="2" type="ORF">K435DRAFT_879915</name>
</gene>
<protein>
    <submittedName>
        <fullName evidence="2">Uncharacterized protein</fullName>
    </submittedName>
</protein>
<evidence type="ECO:0000313" key="3">
    <source>
        <dbReference type="Proteomes" id="UP000297245"/>
    </source>
</evidence>
<feature type="region of interest" description="Disordered" evidence="1">
    <location>
        <begin position="89"/>
        <end position="113"/>
    </location>
</feature>